<comment type="caution">
    <text evidence="4">The sequence shown here is derived from an EMBL/GenBank/DDBJ whole genome shotgun (WGS) entry which is preliminary data.</text>
</comment>
<evidence type="ECO:0000313" key="4">
    <source>
        <dbReference type="EMBL" id="MDF9299485.1"/>
    </source>
</evidence>
<dbReference type="Gene3D" id="2.60.40.1240">
    <property type="match status" value="1"/>
</dbReference>
<dbReference type="Proteomes" id="UP001146336">
    <property type="component" value="Unassembled WGS sequence"/>
</dbReference>
<dbReference type="InterPro" id="IPR029050">
    <property type="entry name" value="Immunoprotect_excell_Ig-like"/>
</dbReference>
<evidence type="ECO:0000259" key="3">
    <source>
        <dbReference type="Pfam" id="PF11611"/>
    </source>
</evidence>
<sequence>MGKEKVKKPFYKKVWFWAVVVVVILVGAIGGSGSDDSSKDSKSSSSEVSKVESTKSSSSEAKSSSKASSEKQSYGIGQDVAVGKLTYKVNSVTTNTNVGGEYGINAKGVFMIVNISIINNDNKAASISDSSLKIKSNGAEYKADSSAGIYANDAGNSASFSDLNPGTTQTTNIVFDVPQTVVDDPNAKFEAASLFGLKSELINLK</sequence>
<keyword evidence="5" id="KW-1185">Reference proteome</keyword>
<dbReference type="RefSeq" id="WP_199403888.1">
    <property type="nucleotide sequence ID" value="NZ_JAOZFC020000001.1"/>
</dbReference>
<reference evidence="4" key="1">
    <citation type="submission" date="2023-03" db="EMBL/GenBank/DDBJ databases">
        <title>Comparative genomics of Weissella fermenti BK2, and weissella type species.</title>
        <authorList>
            <person name="Lee J.K."/>
            <person name="Baek J.H."/>
            <person name="Kim J.M."/>
            <person name="Choi D.G."/>
            <person name="Jeon C.O."/>
        </authorList>
    </citation>
    <scope>NUCLEOTIDE SEQUENCE</scope>
    <source>
        <strain evidence="4">BK2</strain>
    </source>
</reference>
<name>A0ABT6D202_9LACO</name>
<gene>
    <name evidence="4" type="ORF">OIT47_004175</name>
</gene>
<evidence type="ECO:0000256" key="2">
    <source>
        <dbReference type="SAM" id="MobiDB-lite"/>
    </source>
</evidence>
<feature type="compositionally biased region" description="Low complexity" evidence="2">
    <location>
        <begin position="54"/>
        <end position="70"/>
    </location>
</feature>
<proteinExistence type="predicted"/>
<dbReference type="Pfam" id="PF11611">
    <property type="entry name" value="DUF4352"/>
    <property type="match status" value="1"/>
</dbReference>
<organism evidence="4 5">
    <name type="scientific">Weissella fermenti</name>
    <dbReference type="NCBI Taxonomy" id="2987699"/>
    <lineage>
        <taxon>Bacteria</taxon>
        <taxon>Bacillati</taxon>
        <taxon>Bacillota</taxon>
        <taxon>Bacilli</taxon>
        <taxon>Lactobacillales</taxon>
        <taxon>Lactobacillaceae</taxon>
        <taxon>Weissella</taxon>
    </lineage>
</organism>
<feature type="region of interest" description="Disordered" evidence="2">
    <location>
        <begin position="31"/>
        <end position="70"/>
    </location>
</feature>
<protein>
    <submittedName>
        <fullName evidence="4">DUF4352 domain-containing protein</fullName>
    </submittedName>
</protein>
<evidence type="ECO:0000256" key="1">
    <source>
        <dbReference type="ARBA" id="ARBA00022729"/>
    </source>
</evidence>
<keyword evidence="1" id="KW-0732">Signal</keyword>
<dbReference type="EMBL" id="JAOZFC020000001">
    <property type="protein sequence ID" value="MDF9299485.1"/>
    <property type="molecule type" value="Genomic_DNA"/>
</dbReference>
<evidence type="ECO:0000313" key="5">
    <source>
        <dbReference type="Proteomes" id="UP001146336"/>
    </source>
</evidence>
<feature type="domain" description="DUF4352" evidence="3">
    <location>
        <begin position="74"/>
        <end position="181"/>
    </location>
</feature>
<accession>A0ABT6D202</accession>
<dbReference type="InterPro" id="IPR029051">
    <property type="entry name" value="DUF4352"/>
</dbReference>